<dbReference type="InterPro" id="IPR052343">
    <property type="entry name" value="Retrotransposon-Effector_Assoc"/>
</dbReference>
<dbReference type="PANTHER" id="PTHR46890">
    <property type="entry name" value="NON-LTR RETROLELEMENT REVERSE TRANSCRIPTASE-LIKE PROTEIN-RELATED"/>
    <property type="match status" value="1"/>
</dbReference>
<sequence length="248" mass="28062">MVDRLSQILNYQLLKSPRVMLQKDVSAEEIKAAMFSLSGEKVTGLDVFNAHFFKSGWPIIGEEVMEAVQGLFVSCKLIREANATILTLVQSPSKLTVFQPIVCCNTIHKCITKILSERLKLGLNDFVSPCQTAFIPGRKIYNISWLQKLVKDYHKNRKPHRKMGLRQGDPLSPYLIVLAMQVFTSFIRQTAAGCNGVSTVVKTQILDILKFKEGKLPMVSRFLVEWSCKQTCCCFHYVIAWLNASVEE</sequence>
<evidence type="ECO:0000313" key="1">
    <source>
        <dbReference type="EMBL" id="SPC82453.1"/>
    </source>
</evidence>
<evidence type="ECO:0008006" key="2">
    <source>
        <dbReference type="Google" id="ProtNLM"/>
    </source>
</evidence>
<accession>A0A2N9F5N0</accession>
<dbReference type="EMBL" id="OIVN01000580">
    <property type="protein sequence ID" value="SPC82453.1"/>
    <property type="molecule type" value="Genomic_DNA"/>
</dbReference>
<reference evidence="1" key="1">
    <citation type="submission" date="2018-02" db="EMBL/GenBank/DDBJ databases">
        <authorList>
            <person name="Cohen D.B."/>
            <person name="Kent A.D."/>
        </authorList>
    </citation>
    <scope>NUCLEOTIDE SEQUENCE</scope>
</reference>
<dbReference type="AlphaFoldDB" id="A0A2N9F5N0"/>
<organism evidence="1">
    <name type="scientific">Fagus sylvatica</name>
    <name type="common">Beechnut</name>
    <dbReference type="NCBI Taxonomy" id="28930"/>
    <lineage>
        <taxon>Eukaryota</taxon>
        <taxon>Viridiplantae</taxon>
        <taxon>Streptophyta</taxon>
        <taxon>Embryophyta</taxon>
        <taxon>Tracheophyta</taxon>
        <taxon>Spermatophyta</taxon>
        <taxon>Magnoliopsida</taxon>
        <taxon>eudicotyledons</taxon>
        <taxon>Gunneridae</taxon>
        <taxon>Pentapetalae</taxon>
        <taxon>rosids</taxon>
        <taxon>fabids</taxon>
        <taxon>Fagales</taxon>
        <taxon>Fagaceae</taxon>
        <taxon>Fagus</taxon>
    </lineage>
</organism>
<proteinExistence type="predicted"/>
<protein>
    <recommendedName>
        <fullName evidence="2">Reverse transcriptase domain-containing protein</fullName>
    </recommendedName>
</protein>
<dbReference type="PANTHER" id="PTHR46890:SF48">
    <property type="entry name" value="RNA-DIRECTED DNA POLYMERASE"/>
    <property type="match status" value="1"/>
</dbReference>
<gene>
    <name evidence="1" type="ORF">FSB_LOCUS10335</name>
</gene>
<name>A0A2N9F5N0_FAGSY</name>